<evidence type="ECO:0000256" key="2">
    <source>
        <dbReference type="ARBA" id="ARBA00022617"/>
    </source>
</evidence>
<dbReference type="Proteomes" id="UP001583177">
    <property type="component" value="Unassembled WGS sequence"/>
</dbReference>
<dbReference type="EMBL" id="JAWRVE010000204">
    <property type="protein sequence ID" value="KAL1849184.1"/>
    <property type="molecule type" value="Genomic_DNA"/>
</dbReference>
<dbReference type="PRINTS" id="PR00385">
    <property type="entry name" value="P450"/>
</dbReference>
<dbReference type="SUPFAM" id="SSF48264">
    <property type="entry name" value="Cytochrome P450"/>
    <property type="match status" value="1"/>
</dbReference>
<dbReference type="InterPro" id="IPR001128">
    <property type="entry name" value="Cyt_P450"/>
</dbReference>
<keyword evidence="4" id="KW-0408">Iron</keyword>
<evidence type="ECO:0000313" key="6">
    <source>
        <dbReference type="Proteomes" id="UP001583177"/>
    </source>
</evidence>
<dbReference type="InterPro" id="IPR050121">
    <property type="entry name" value="Cytochrome_P450_monoxygenase"/>
</dbReference>
<evidence type="ECO:0000313" key="5">
    <source>
        <dbReference type="EMBL" id="KAL1849184.1"/>
    </source>
</evidence>
<comment type="similarity">
    <text evidence="1">Belongs to the cytochrome P450 family.</text>
</comment>
<dbReference type="Gene3D" id="1.10.630.10">
    <property type="entry name" value="Cytochrome P450"/>
    <property type="match status" value="1"/>
</dbReference>
<proteinExistence type="inferred from homology"/>
<dbReference type="InterPro" id="IPR002401">
    <property type="entry name" value="Cyt_P450_E_grp-I"/>
</dbReference>
<evidence type="ECO:0008006" key="7">
    <source>
        <dbReference type="Google" id="ProtNLM"/>
    </source>
</evidence>
<dbReference type="Pfam" id="PF00067">
    <property type="entry name" value="p450"/>
    <property type="match status" value="1"/>
</dbReference>
<accession>A0ABR3VZE0</accession>
<keyword evidence="2" id="KW-0349">Heme</keyword>
<sequence>MNPARALELFLLKVLAFGGVLGYLLSVSQPSIAPEFILNRPYASSIAVSFFALVVDKVFIYPRYRDPLRNVPIITGERNRGQILYESPRGKSALRWMEIEPDAQLLKMPGAIGLSPILVAGPEALRDILNTNSYDFQKPWGVRAFLGRAIGWGLIMSEGPEHKHQKKILTPAFHVRRIRELYNLMWDKTQILLQELEKDVAKNADGDDGFGVIELSEWASKLTLDIIGPTAMGRDFKSLTAERNDVADAFIELLRPEFSRLVFLSMHFMIPEWLIRVLPFKENKVLNEIGTFLRGVCRDIIKQKKFELQEGGDLSEHDILSRIIQTGDFTDAEVGDQMLTFLAAGHETTASALTWTCYLCAKYPEIQKKLRAEIHETIPTHDAEITSDLLEGMPYLNGVCEETLRLYPTVPATVREAINDTTVAGYFVPKGTDFLLVPYAINRHSNFWADPHMIVPERWIDKGDDGTLRPNKTGGTSTNFAELTFLHGPRACIGRDFAKAELRCAVAGVIGKFEIELHTKEEPRVQGVITMKPEGGMYLRFKPIAGW</sequence>
<keyword evidence="6" id="KW-1185">Reference proteome</keyword>
<organism evidence="5 6">
    <name type="scientific">Diaporthe australafricana</name>
    <dbReference type="NCBI Taxonomy" id="127596"/>
    <lineage>
        <taxon>Eukaryota</taxon>
        <taxon>Fungi</taxon>
        <taxon>Dikarya</taxon>
        <taxon>Ascomycota</taxon>
        <taxon>Pezizomycotina</taxon>
        <taxon>Sordariomycetes</taxon>
        <taxon>Sordariomycetidae</taxon>
        <taxon>Diaporthales</taxon>
        <taxon>Diaporthaceae</taxon>
        <taxon>Diaporthe</taxon>
    </lineage>
</organism>
<dbReference type="InterPro" id="IPR036396">
    <property type="entry name" value="Cyt_P450_sf"/>
</dbReference>
<name>A0ABR3VZE0_9PEZI</name>
<evidence type="ECO:0000256" key="3">
    <source>
        <dbReference type="ARBA" id="ARBA00022723"/>
    </source>
</evidence>
<comment type="caution">
    <text evidence="5">The sequence shown here is derived from an EMBL/GenBank/DDBJ whole genome shotgun (WGS) entry which is preliminary data.</text>
</comment>
<evidence type="ECO:0000256" key="1">
    <source>
        <dbReference type="ARBA" id="ARBA00010617"/>
    </source>
</evidence>
<dbReference type="PRINTS" id="PR00463">
    <property type="entry name" value="EP450I"/>
</dbReference>
<dbReference type="CDD" id="cd11069">
    <property type="entry name" value="CYP_FUM15-like"/>
    <property type="match status" value="1"/>
</dbReference>
<keyword evidence="3" id="KW-0479">Metal-binding</keyword>
<gene>
    <name evidence="5" type="ORF">Daus18300_013341</name>
</gene>
<evidence type="ECO:0000256" key="4">
    <source>
        <dbReference type="ARBA" id="ARBA00023004"/>
    </source>
</evidence>
<dbReference type="PANTHER" id="PTHR24305">
    <property type="entry name" value="CYTOCHROME P450"/>
    <property type="match status" value="1"/>
</dbReference>
<protein>
    <recommendedName>
        <fullName evidence="7">Cytochrome P450</fullName>
    </recommendedName>
</protein>
<dbReference type="PANTHER" id="PTHR24305:SF166">
    <property type="entry name" value="CYTOCHROME P450 12A4, MITOCHONDRIAL-RELATED"/>
    <property type="match status" value="1"/>
</dbReference>
<reference evidence="5 6" key="1">
    <citation type="journal article" date="2024" name="IMA Fungus">
        <title>IMA Genome - F19 : A genome assembly and annotation guide to empower mycologists, including annotated draft genome sequences of Ceratocystis pirilliformis, Diaporthe australafricana, Fusarium ophioides, Paecilomyces lecythidis, and Sporothrix stenoceras.</title>
        <authorList>
            <person name="Aylward J."/>
            <person name="Wilson A.M."/>
            <person name="Visagie C.M."/>
            <person name="Spraker J."/>
            <person name="Barnes I."/>
            <person name="Buitendag C."/>
            <person name="Ceriani C."/>
            <person name="Del Mar Angel L."/>
            <person name="du Plessis D."/>
            <person name="Fuchs T."/>
            <person name="Gasser K."/>
            <person name="Kramer D."/>
            <person name="Li W."/>
            <person name="Munsamy K."/>
            <person name="Piso A."/>
            <person name="Price J.L."/>
            <person name="Sonnekus B."/>
            <person name="Thomas C."/>
            <person name="van der Nest A."/>
            <person name="van Dijk A."/>
            <person name="van Heerden A."/>
            <person name="van Vuuren N."/>
            <person name="Yilmaz N."/>
            <person name="Duong T.A."/>
            <person name="van der Merwe N.A."/>
            <person name="Wingfield M.J."/>
            <person name="Wingfield B.D."/>
        </authorList>
    </citation>
    <scope>NUCLEOTIDE SEQUENCE [LARGE SCALE GENOMIC DNA]</scope>
    <source>
        <strain evidence="5 6">CMW 18300</strain>
    </source>
</reference>